<dbReference type="InterPro" id="IPR007067">
    <property type="entry name" value="Tail_sheath"/>
</dbReference>
<dbReference type="PIRSF" id="PIRSF007349">
    <property type="entry name" value="Tsp_L"/>
    <property type="match status" value="1"/>
</dbReference>
<dbReference type="Pfam" id="PF04984">
    <property type="entry name" value="Phage_sheath_1"/>
    <property type="match status" value="1"/>
</dbReference>
<evidence type="ECO:0000256" key="1">
    <source>
        <dbReference type="ARBA" id="ARBA00008005"/>
    </source>
</evidence>
<evidence type="ECO:0000259" key="2">
    <source>
        <dbReference type="Pfam" id="PF04984"/>
    </source>
</evidence>
<comment type="caution">
    <text evidence="3">The sequence shown here is derived from an EMBL/GenBank/DDBJ whole genome shotgun (WGS) entry which is preliminary data.</text>
</comment>
<feature type="domain" description="Tail sheath protein subtilisin-like" evidence="2">
    <location>
        <begin position="217"/>
        <end position="377"/>
    </location>
</feature>
<protein>
    <submittedName>
        <fullName evidence="3">Phage tail protein</fullName>
    </submittedName>
</protein>
<accession>A0A1X3DHN9</accession>
<reference evidence="4" key="1">
    <citation type="submission" date="2017-01" db="EMBL/GenBank/DDBJ databases">
        <authorList>
            <person name="Mah S.A."/>
            <person name="Swanson W.J."/>
            <person name="Moy G.W."/>
            <person name="Vacquier V.D."/>
        </authorList>
    </citation>
    <scope>NUCLEOTIDE SEQUENCE [LARGE SCALE GENOMIC DNA]</scope>
    <source>
        <strain evidence="4">124861</strain>
    </source>
</reference>
<proteinExistence type="inferred from homology"/>
<comment type="similarity">
    <text evidence="1">Belongs to the myoviridae tail sheath protein family.</text>
</comment>
<name>A0A1X3DHN9_9NEIS</name>
<dbReference type="Proteomes" id="UP000193303">
    <property type="component" value="Unassembled WGS sequence"/>
</dbReference>
<dbReference type="EMBL" id="MTAB01000015">
    <property type="protein sequence ID" value="OSI20397.1"/>
    <property type="molecule type" value="Genomic_DNA"/>
</dbReference>
<sequence>MADNITFESIPGDLPLGGVFLEIDPSQALGNLVNAERKVLIIGQRLTTGATPAKTPVRVLDQADAERKFGRGSMLHNMFGAVQAFVDQVGLVDVYAVALDDKSSGTQATATLTFGGQVVTPRMLQIYIGGVPVQVGVSVNENAAAVATKVAAAVNANTALPVTAAASSHNVTLTARHKGEATNGLEIACQYYDGDLLPGGLTCNVSGGANGIGKMAGGTGNPSVAEALASVSEDWFYSVASPYSDEVNIKAMENDFDGRWGGMDMRTAHGFLALDDTHSGLTTAGNRRNSAHTTIWGLKGCPTWTAVRAAALAVTCQFYGDVDPALPLKSVKVPGVLAPRMKDRFSYNERSLLVRDGITTTTVSRDGNIYLERVVTTYQENAAGIADSSLSSLETKWTVDYYRYVVRTQIALKFPRYKLVDDGTNIGPGQKVVSPQIINDLITAIEADLEAAGIVEQTEQSRKRRKVVRSLTDSNRINAVLPPNLVNQFRTFAAAVQYKL</sequence>
<evidence type="ECO:0000313" key="4">
    <source>
        <dbReference type="Proteomes" id="UP000193303"/>
    </source>
</evidence>
<dbReference type="InterPro" id="IPR035089">
    <property type="entry name" value="Phage_sheath_subtilisin"/>
</dbReference>
<dbReference type="RefSeq" id="WP_085359552.1">
    <property type="nucleotide sequence ID" value="NZ_MTAB01000015.1"/>
</dbReference>
<dbReference type="OrthoDB" id="5442644at2"/>
<evidence type="ECO:0000313" key="3">
    <source>
        <dbReference type="EMBL" id="OSI20397.1"/>
    </source>
</evidence>
<organism evidence="3 4">
    <name type="scientific">Neisseria dumasiana</name>
    <dbReference type="NCBI Taxonomy" id="1931275"/>
    <lineage>
        <taxon>Bacteria</taxon>
        <taxon>Pseudomonadati</taxon>
        <taxon>Pseudomonadota</taxon>
        <taxon>Betaproteobacteria</taxon>
        <taxon>Neisseriales</taxon>
        <taxon>Neisseriaceae</taxon>
        <taxon>Neisseria</taxon>
    </lineage>
</organism>
<gene>
    <name evidence="3" type="ORF">BV912_07450</name>
</gene>
<dbReference type="AlphaFoldDB" id="A0A1X3DHN9"/>